<feature type="chain" id="PRO_5026309344" evidence="5">
    <location>
        <begin position="26"/>
        <end position="107"/>
    </location>
</feature>
<reference evidence="6 7" key="1">
    <citation type="submission" date="2019-02" db="EMBL/GenBank/DDBJ databases">
        <title>Opniocepnalus argus genome.</title>
        <authorList>
            <person name="Zhou C."/>
            <person name="Xiao S."/>
        </authorList>
    </citation>
    <scope>NUCLEOTIDE SEQUENCE [LARGE SCALE GENOMIC DNA]</scope>
    <source>
        <strain evidence="6">OARG1902GOOAL</strain>
        <tissue evidence="6">Muscle</tissue>
    </source>
</reference>
<accession>A0A6G1PQJ2</accession>
<comment type="similarity">
    <text evidence="2">Belongs to the CART family.</text>
</comment>
<comment type="subcellular location">
    <subcellularLocation>
        <location evidence="1">Secreted</location>
    </subcellularLocation>
</comment>
<dbReference type="GO" id="GO:0009267">
    <property type="term" value="P:cellular response to starvation"/>
    <property type="evidence" value="ECO:0007669"/>
    <property type="project" value="InterPro"/>
</dbReference>
<dbReference type="GO" id="GO:0007186">
    <property type="term" value="P:G protein-coupled receptor signaling pathway"/>
    <property type="evidence" value="ECO:0007669"/>
    <property type="project" value="InterPro"/>
</dbReference>
<evidence type="ECO:0000256" key="4">
    <source>
        <dbReference type="ARBA" id="ARBA00023157"/>
    </source>
</evidence>
<proteinExistence type="inferred from homology"/>
<evidence type="ECO:0000256" key="5">
    <source>
        <dbReference type="SAM" id="SignalP"/>
    </source>
</evidence>
<dbReference type="GO" id="GO:0032099">
    <property type="term" value="P:negative regulation of appetite"/>
    <property type="evidence" value="ECO:0007669"/>
    <property type="project" value="InterPro"/>
</dbReference>
<dbReference type="SUPFAM" id="SSF64546">
    <property type="entry name" value="Satiety factor CART (cocaine and amphetamine regulated transcript)"/>
    <property type="match status" value="1"/>
</dbReference>
<dbReference type="GO" id="GO:0008343">
    <property type="term" value="P:adult feeding behavior"/>
    <property type="evidence" value="ECO:0007669"/>
    <property type="project" value="InterPro"/>
</dbReference>
<keyword evidence="3" id="KW-0964">Secreted</keyword>
<dbReference type="PANTHER" id="PTHR16655">
    <property type="entry name" value="COCAINE AND AMPHETAMINE REGULATED TRANSCRIPT PROTEIN"/>
    <property type="match status" value="1"/>
</dbReference>
<dbReference type="EMBL" id="CM015718">
    <property type="protein sequence ID" value="KAF3692487.1"/>
    <property type="molecule type" value="Genomic_DNA"/>
</dbReference>
<name>A0A6G1PQJ2_CHAAH</name>
<dbReference type="Proteomes" id="UP000503349">
    <property type="component" value="Chromosome 7"/>
</dbReference>
<dbReference type="InterPro" id="IPR009106">
    <property type="entry name" value="CART"/>
</dbReference>
<evidence type="ECO:0000313" key="7">
    <source>
        <dbReference type="Proteomes" id="UP000503349"/>
    </source>
</evidence>
<reference evidence="7" key="2">
    <citation type="submission" date="2019-02" db="EMBL/GenBank/DDBJ databases">
        <title>Opniocepnalus argus Var Kimnra genome.</title>
        <authorList>
            <person name="Zhou C."/>
            <person name="Xiao S."/>
        </authorList>
    </citation>
    <scope>NUCLEOTIDE SEQUENCE [LARGE SCALE GENOMIC DNA]</scope>
</reference>
<feature type="signal peptide" evidence="5">
    <location>
        <begin position="1"/>
        <end position="25"/>
    </location>
</feature>
<gene>
    <name evidence="6" type="ORF">EXN66_Car008163</name>
</gene>
<evidence type="ECO:0000256" key="2">
    <source>
        <dbReference type="ARBA" id="ARBA00005294"/>
    </source>
</evidence>
<keyword evidence="4" id="KW-1015">Disulfide bond</keyword>
<sequence length="107" mass="12013">MNTTASVFIVLLCSLLLLRCTGVTGSRWTDEMMAEGKSEDSKDLLMVLQNILKKLQSKSLVSLNRRQSHLPPCDIGASCSVKKGPHFGELCECQRRSRCNFFFLKCL</sequence>
<keyword evidence="7" id="KW-1185">Reference proteome</keyword>
<dbReference type="AlphaFoldDB" id="A0A6G1PQJ2"/>
<dbReference type="GO" id="GO:0005184">
    <property type="term" value="F:neuropeptide hormone activity"/>
    <property type="evidence" value="ECO:0007669"/>
    <property type="project" value="InterPro"/>
</dbReference>
<evidence type="ECO:0000256" key="1">
    <source>
        <dbReference type="ARBA" id="ARBA00004613"/>
    </source>
</evidence>
<protein>
    <submittedName>
        <fullName evidence="6">Cocaine-and amphetamine-regulated transcript protein CART(1-39) CART(42-89)</fullName>
    </submittedName>
</protein>
<evidence type="ECO:0000256" key="3">
    <source>
        <dbReference type="ARBA" id="ARBA00022525"/>
    </source>
</evidence>
<dbReference type="Pfam" id="PF06373">
    <property type="entry name" value="CART"/>
    <property type="match status" value="1"/>
</dbReference>
<dbReference type="Gene3D" id="4.10.40.30">
    <property type="entry name" value="CART, C-terminal domain"/>
    <property type="match status" value="1"/>
</dbReference>
<organism evidence="6 7">
    <name type="scientific">Channa argus</name>
    <name type="common">Northern snakehead</name>
    <name type="synonym">Ophicephalus argus</name>
    <dbReference type="NCBI Taxonomy" id="215402"/>
    <lineage>
        <taxon>Eukaryota</taxon>
        <taxon>Metazoa</taxon>
        <taxon>Chordata</taxon>
        <taxon>Craniata</taxon>
        <taxon>Vertebrata</taxon>
        <taxon>Euteleostomi</taxon>
        <taxon>Actinopterygii</taxon>
        <taxon>Neopterygii</taxon>
        <taxon>Teleostei</taxon>
        <taxon>Neoteleostei</taxon>
        <taxon>Acanthomorphata</taxon>
        <taxon>Anabantaria</taxon>
        <taxon>Anabantiformes</taxon>
        <taxon>Channoidei</taxon>
        <taxon>Channidae</taxon>
        <taxon>Channa</taxon>
    </lineage>
</organism>
<dbReference type="InterPro" id="IPR036722">
    <property type="entry name" value="CART_C_sf"/>
</dbReference>
<evidence type="ECO:0000313" key="6">
    <source>
        <dbReference type="EMBL" id="KAF3692487.1"/>
    </source>
</evidence>
<dbReference type="GO" id="GO:0005615">
    <property type="term" value="C:extracellular space"/>
    <property type="evidence" value="ECO:0007669"/>
    <property type="project" value="InterPro"/>
</dbReference>
<keyword evidence="5" id="KW-0732">Signal</keyword>
<dbReference type="GO" id="GO:0043410">
    <property type="term" value="P:positive regulation of MAPK cascade"/>
    <property type="evidence" value="ECO:0007669"/>
    <property type="project" value="InterPro"/>
</dbReference>